<keyword evidence="1" id="KW-0472">Membrane</keyword>
<comment type="subcellular location">
    <subcellularLocation>
        <location evidence="1">Cell inner membrane</location>
        <topology evidence="1">Multi-pass membrane protein</topology>
    </subcellularLocation>
</comment>
<keyword evidence="1" id="KW-0739">Sodium transport</keyword>
<dbReference type="GeneID" id="56305477"/>
<accession>A0A2T1J0X2</accession>
<feature type="transmembrane region" description="Helical" evidence="1">
    <location>
        <begin position="314"/>
        <end position="337"/>
    </location>
</feature>
<keyword evidence="1" id="KW-0813">Transport</keyword>
<name>A0A2T1J0X2_ACIRA</name>
<dbReference type="PANTHER" id="PTHR36178:SF1">
    <property type="entry name" value="SODIUM_GLUTAMATE SYMPORTER"/>
    <property type="match status" value="1"/>
</dbReference>
<dbReference type="InterPro" id="IPR004445">
    <property type="entry name" value="GltS"/>
</dbReference>
<comment type="function">
    <text evidence="1">Catalyzes the sodium-dependent transport of glutamate.</text>
</comment>
<dbReference type="Pfam" id="PF03616">
    <property type="entry name" value="Glt_symporter"/>
    <property type="match status" value="1"/>
</dbReference>
<dbReference type="GO" id="GO:0005886">
    <property type="term" value="C:plasma membrane"/>
    <property type="evidence" value="ECO:0007669"/>
    <property type="project" value="UniProtKB-SubCell"/>
</dbReference>
<dbReference type="GO" id="GO:0015813">
    <property type="term" value="P:L-glutamate transmembrane transport"/>
    <property type="evidence" value="ECO:0007669"/>
    <property type="project" value="UniProtKB-UniRule"/>
</dbReference>
<keyword evidence="1" id="KW-1133">Transmembrane helix</keyword>
<keyword evidence="1" id="KW-0915">Sodium</keyword>
<feature type="transmembrane region" description="Helical" evidence="1">
    <location>
        <begin position="37"/>
        <end position="57"/>
    </location>
</feature>
<dbReference type="AlphaFoldDB" id="A0A2T1J0X2"/>
<dbReference type="GO" id="GO:0015501">
    <property type="term" value="F:glutamate:sodium symporter activity"/>
    <property type="evidence" value="ECO:0007669"/>
    <property type="project" value="UniProtKB-UniRule"/>
</dbReference>
<dbReference type="EMBL" id="VFBM01000001">
    <property type="protein sequence ID" value="TNX94088.1"/>
    <property type="molecule type" value="Genomic_DNA"/>
</dbReference>
<keyword evidence="1" id="KW-1003">Cell membrane</keyword>
<dbReference type="RefSeq" id="WP_005014746.1">
    <property type="nucleotide sequence ID" value="NZ_BKVS01000174.1"/>
</dbReference>
<evidence type="ECO:0000256" key="2">
    <source>
        <dbReference type="NCBIfam" id="TIGR00210"/>
    </source>
</evidence>
<dbReference type="Proteomes" id="UP000314285">
    <property type="component" value="Unassembled WGS sequence"/>
</dbReference>
<organism evidence="3 4">
    <name type="scientific">Acinetobacter radioresistens</name>
    <dbReference type="NCBI Taxonomy" id="40216"/>
    <lineage>
        <taxon>Bacteria</taxon>
        <taxon>Pseudomonadati</taxon>
        <taxon>Pseudomonadota</taxon>
        <taxon>Gammaproteobacteria</taxon>
        <taxon>Moraxellales</taxon>
        <taxon>Moraxellaceae</taxon>
        <taxon>Acinetobacter</taxon>
    </lineage>
</organism>
<keyword evidence="1" id="KW-0029">Amino-acid transport</keyword>
<feature type="transmembrane region" description="Helical" evidence="1">
    <location>
        <begin position="6"/>
        <end position="25"/>
    </location>
</feature>
<feature type="transmembrane region" description="Helical" evidence="1">
    <location>
        <begin position="222"/>
        <end position="242"/>
    </location>
</feature>
<feature type="transmembrane region" description="Helical" evidence="1">
    <location>
        <begin position="381"/>
        <end position="405"/>
    </location>
</feature>
<keyword evidence="1" id="KW-0812">Transmembrane</keyword>
<evidence type="ECO:0000313" key="4">
    <source>
        <dbReference type="Proteomes" id="UP000314285"/>
    </source>
</evidence>
<gene>
    <name evidence="1 3" type="primary">gltS</name>
    <name evidence="3" type="ORF">FHY67_01075</name>
</gene>
<sequence length="408" mass="43779">MNYQIDAFGTLVLAVLVLLLGRFLIQRINFLRQYNIPEPVVGGLIAALIAYLLHNFLNMSVNFDSNVQNIFMLMFFSSIGLSASLVKLKKGGGALLVFLVCVAFYVLVQNAIGMSLATLLGLDPLIGLIAGSITLTGGHGTAGAWGEILETEYGIQGAIVLGMASATFGLIIGGVMGGPVAKFLIRRHQLAEEIPYNQRDDETPPGLETDVAPFEYPRKTRLITASNAVTTLGMFAFCIYAANWMTDISAGQWFELPTFVWALATGVLLRNILENVFKVNIFDRAIDVFGNASLSVFLAIALLSLQLWLLADLAGALVVILIAQTAGLALFTIFVTYRFMGKNYDAAVLSAGHCGFGMGATPTAIANIQAVTNTYGPSHKAFLVVPLCGAFFVDIINAVVIQGILSFF</sequence>
<comment type="caution">
    <text evidence="3">The sequence shown here is derived from an EMBL/GenBank/DDBJ whole genome shotgun (WGS) entry which is preliminary data.</text>
</comment>
<dbReference type="HAMAP" id="MF_02062">
    <property type="entry name" value="GltS"/>
    <property type="match status" value="1"/>
</dbReference>
<keyword evidence="1" id="KW-0997">Cell inner membrane</keyword>
<protein>
    <recommendedName>
        <fullName evidence="1 2">Sodium/glutamate symporter</fullName>
    </recommendedName>
</protein>
<proteinExistence type="inferred from homology"/>
<feature type="transmembrane region" description="Helical" evidence="1">
    <location>
        <begin position="69"/>
        <end position="86"/>
    </location>
</feature>
<dbReference type="PANTHER" id="PTHR36178">
    <property type="entry name" value="SLR0625 PROTEIN"/>
    <property type="match status" value="1"/>
</dbReference>
<feature type="transmembrane region" description="Helical" evidence="1">
    <location>
        <begin position="93"/>
        <end position="112"/>
    </location>
</feature>
<dbReference type="NCBIfam" id="TIGR00210">
    <property type="entry name" value="gltS"/>
    <property type="match status" value="1"/>
</dbReference>
<keyword evidence="1" id="KW-0769">Symport</keyword>
<reference evidence="3 4" key="1">
    <citation type="submission" date="2019-06" db="EMBL/GenBank/DDBJ databases">
        <title>Genome of Acinetobacter radioresistens APH1, a phenol degrading strain.</title>
        <authorList>
            <person name="Liu Y."/>
        </authorList>
    </citation>
    <scope>NUCLEOTIDE SEQUENCE [LARGE SCALE GENOMIC DNA]</scope>
    <source>
        <strain evidence="3 4">APH1</strain>
    </source>
</reference>
<feature type="transmembrane region" description="Helical" evidence="1">
    <location>
        <begin position="254"/>
        <end position="273"/>
    </location>
</feature>
<feature type="transmembrane region" description="Helical" evidence="1">
    <location>
        <begin position="285"/>
        <end position="308"/>
    </location>
</feature>
<comment type="similarity">
    <text evidence="1">Belongs to the glutamate:Na(+) symporter (ESS) (TC 2.A.27) family.</text>
</comment>
<evidence type="ECO:0000256" key="1">
    <source>
        <dbReference type="HAMAP-Rule" id="MF_02062"/>
    </source>
</evidence>
<feature type="transmembrane region" description="Helical" evidence="1">
    <location>
        <begin position="153"/>
        <end position="177"/>
    </location>
</feature>
<dbReference type="STRING" id="40216.GCA_001917365_00343"/>
<evidence type="ECO:0000313" key="3">
    <source>
        <dbReference type="EMBL" id="TNX94088.1"/>
    </source>
</evidence>
<keyword evidence="1" id="KW-0406">Ion transport</keyword>
<dbReference type="KEGG" id="arj:DOM24_05195"/>